<name>A0A640KUT9_LEITA</name>
<evidence type="ECO:0000313" key="4">
    <source>
        <dbReference type="Proteomes" id="UP000419144"/>
    </source>
</evidence>
<dbReference type="Proteomes" id="UP000419144">
    <property type="component" value="Unassembled WGS sequence"/>
</dbReference>
<accession>A0A640KUT9</accession>
<feature type="region of interest" description="Disordered" evidence="2">
    <location>
        <begin position="388"/>
        <end position="428"/>
    </location>
</feature>
<keyword evidence="4" id="KW-1185">Reference proteome</keyword>
<proteinExistence type="predicted"/>
<gene>
    <name evidence="3" type="ORF">LtaPh_3135000</name>
</gene>
<organism evidence="3 4">
    <name type="scientific">Leishmania tarentolae</name>
    <name type="common">Sauroleishmania tarentolae</name>
    <dbReference type="NCBI Taxonomy" id="5689"/>
    <lineage>
        <taxon>Eukaryota</taxon>
        <taxon>Discoba</taxon>
        <taxon>Euglenozoa</taxon>
        <taxon>Kinetoplastea</taxon>
        <taxon>Metakinetoplastina</taxon>
        <taxon>Trypanosomatida</taxon>
        <taxon>Trypanosomatidae</taxon>
        <taxon>Leishmaniinae</taxon>
        <taxon>Leishmania</taxon>
        <taxon>lizard Leishmania</taxon>
    </lineage>
</organism>
<dbReference type="EMBL" id="BLBS01000047">
    <property type="protein sequence ID" value="GET91307.1"/>
    <property type="molecule type" value="Genomic_DNA"/>
</dbReference>
<evidence type="ECO:0000313" key="3">
    <source>
        <dbReference type="EMBL" id="GET91307.1"/>
    </source>
</evidence>
<reference evidence="3" key="1">
    <citation type="submission" date="2019-11" db="EMBL/GenBank/DDBJ databases">
        <title>Leishmania tarentolae CDS.</title>
        <authorList>
            <person name="Goto Y."/>
            <person name="Yamagishi J."/>
        </authorList>
    </citation>
    <scope>NUCLEOTIDE SEQUENCE [LARGE SCALE GENOMIC DNA]</scope>
    <source>
        <strain evidence="3">Parrot Tar II</strain>
    </source>
</reference>
<dbReference type="OrthoDB" id="266168at2759"/>
<evidence type="ECO:0000256" key="1">
    <source>
        <dbReference type="SAM" id="Coils"/>
    </source>
</evidence>
<keyword evidence="1" id="KW-0175">Coiled coil</keyword>
<comment type="caution">
    <text evidence="3">The sequence shown here is derived from an EMBL/GenBank/DDBJ whole genome shotgun (WGS) entry which is preliminary data.</text>
</comment>
<protein>
    <submittedName>
        <fullName evidence="3">Uncharacterized protein</fullName>
    </submittedName>
</protein>
<dbReference type="AlphaFoldDB" id="A0A640KUT9"/>
<evidence type="ECO:0000256" key="2">
    <source>
        <dbReference type="SAM" id="MobiDB-lite"/>
    </source>
</evidence>
<dbReference type="VEuPathDB" id="TriTrypDB:LtaPh_3135000"/>
<feature type="region of interest" description="Disordered" evidence="2">
    <location>
        <begin position="277"/>
        <end position="322"/>
    </location>
</feature>
<feature type="coiled-coil region" evidence="1">
    <location>
        <begin position="84"/>
        <end position="143"/>
    </location>
</feature>
<feature type="compositionally biased region" description="Low complexity" evidence="2">
    <location>
        <begin position="404"/>
        <end position="422"/>
    </location>
</feature>
<sequence>MASSGGTPLFSAPLRQKRANKPVLESVRTFAEYVERRHELLAIIHDGLEDHVRKMEERASEAVAHSVAVSEACRAQEAECLEYIEELENRVRDLHRTKRECAEELKALQQSSETRRQELEKELHDLRQGIDEMRRQKLLAQEQQLHYEMLRDAAKHRYDMAEACLTDFTAKVEFRFQEAVTSLQAAVQERKRWADEECALNDKRVREAELLAEQSDFSAFLRRATEEAERTGAVNLEEGCAAAVEPQLMRNMERDIEELAASVAARLQVIVEQQSAAKAGLAEPPPHVTEEGPDSIHTLCRTAPQPPSEGYQESWRRDERGTGEAVPACHAVSTLGTVEVRVKHALRDLCEGAPLASSIQCAHDNVCLHESATRAAAPLHLSSANAAVASSAPSPSPHKELSPTSVRTSSLLGSSSRPRASATGPEHRLIDNYSWGADKFANIFTPRK</sequence>